<dbReference type="Gene3D" id="1.10.530.10">
    <property type="match status" value="1"/>
</dbReference>
<dbReference type="Gene3D" id="1.10.101.10">
    <property type="entry name" value="PGBD-like superfamily/PGBD"/>
    <property type="match status" value="3"/>
</dbReference>
<keyword evidence="2" id="KW-0732">Signal</keyword>
<reference evidence="4" key="2">
    <citation type="submission" date="2021-09" db="EMBL/GenBank/DDBJ databases">
        <authorList>
            <person name="Gilroy R."/>
        </authorList>
    </citation>
    <scope>NUCLEOTIDE SEQUENCE</scope>
    <source>
        <strain evidence="4">ChiGjej3B3-7470</strain>
    </source>
</reference>
<evidence type="ECO:0000313" key="5">
    <source>
        <dbReference type="Proteomes" id="UP000712713"/>
    </source>
</evidence>
<reference evidence="4" key="1">
    <citation type="journal article" date="2021" name="PeerJ">
        <title>Extensive microbial diversity within the chicken gut microbiome revealed by metagenomics and culture.</title>
        <authorList>
            <person name="Gilroy R."/>
            <person name="Ravi A."/>
            <person name="Getino M."/>
            <person name="Pursley I."/>
            <person name="Horton D.L."/>
            <person name="Alikhan N.F."/>
            <person name="Baker D."/>
            <person name="Gharbi K."/>
            <person name="Hall N."/>
            <person name="Watson M."/>
            <person name="Adriaenssens E.M."/>
            <person name="Foster-Nyarko E."/>
            <person name="Jarju S."/>
            <person name="Secka A."/>
            <person name="Antonio M."/>
            <person name="Oren A."/>
            <person name="Chaudhuri R.R."/>
            <person name="La Ragione R."/>
            <person name="Hildebrand F."/>
            <person name="Pallen M.J."/>
        </authorList>
    </citation>
    <scope>NUCLEOTIDE SEQUENCE</scope>
    <source>
        <strain evidence="4">ChiGjej3B3-7470</strain>
    </source>
</reference>
<dbReference type="InterPro" id="IPR002477">
    <property type="entry name" value="Peptidoglycan-bd-like"/>
</dbReference>
<dbReference type="EMBL" id="DYZF01000032">
    <property type="protein sequence ID" value="HJE50595.1"/>
    <property type="molecule type" value="Genomic_DNA"/>
</dbReference>
<dbReference type="InterPro" id="IPR036366">
    <property type="entry name" value="PGBDSf"/>
</dbReference>
<evidence type="ECO:0000256" key="1">
    <source>
        <dbReference type="ARBA" id="ARBA00022801"/>
    </source>
</evidence>
<dbReference type="InterPro" id="IPR036365">
    <property type="entry name" value="PGBD-like_sf"/>
</dbReference>
<dbReference type="SMART" id="SM00047">
    <property type="entry name" value="LYZ2"/>
    <property type="match status" value="1"/>
</dbReference>
<dbReference type="Pfam" id="PF01471">
    <property type="entry name" value="PG_binding_1"/>
    <property type="match status" value="3"/>
</dbReference>
<evidence type="ECO:0000313" key="4">
    <source>
        <dbReference type="EMBL" id="HJE50595.1"/>
    </source>
</evidence>
<keyword evidence="1" id="KW-0378">Hydrolase</keyword>
<sequence length="417" mass="44489">MRSLRSIVAAIMVALMSSFVAAPAHATIQTDFIAKLVGPAQENQRNTGIPASVAIGMAALESGWGRSTMASTMLINGVTYEVNTLFNIKCTSVVSPYQTGCVPVPSYEYRSDGTKYLLTSNFRTYANWGNSLLDYGRLLTTASRYSEAFKYSAYPDQFIIEVHKAGYATDPKYSELVTSIMKSYNLYQYNTNGAGSGLPSETPSMETLRRGAQGVAVVDLQARLNAWGAALVADGNYGAQTQHVVTQFQQFYGLTPTGAMDASTWALLQVAPTPRVRPVQRSVSEVTYPALASGATGARVTALQHLLNAKGAAVAVDGRYGSGTIAAVKALQSKSGLAATGEMSKPTWDALLPTLSYNATGSGVRALQVLLAASGYEIPTTGNFVDQTLASVRDLEIRHHIVVNGVVDHEVWAVLFG</sequence>
<comment type="caution">
    <text evidence="4">The sequence shown here is derived from an EMBL/GenBank/DDBJ whole genome shotgun (WGS) entry which is preliminary data.</text>
</comment>
<evidence type="ECO:0000259" key="3">
    <source>
        <dbReference type="SMART" id="SM00047"/>
    </source>
</evidence>
<dbReference type="PANTHER" id="PTHR33308">
    <property type="entry name" value="PEPTIDOGLYCAN HYDROLASE FLGJ"/>
    <property type="match status" value="1"/>
</dbReference>
<dbReference type="Pfam" id="PF01832">
    <property type="entry name" value="Glucosaminidase"/>
    <property type="match status" value="1"/>
</dbReference>
<dbReference type="GO" id="GO:0004040">
    <property type="term" value="F:amidase activity"/>
    <property type="evidence" value="ECO:0007669"/>
    <property type="project" value="InterPro"/>
</dbReference>
<feature type="chain" id="PRO_5037025166" evidence="2">
    <location>
        <begin position="27"/>
        <end position="417"/>
    </location>
</feature>
<dbReference type="InterPro" id="IPR002901">
    <property type="entry name" value="MGlyc_endo_b_GlcNAc-like_dom"/>
</dbReference>
<organism evidence="4 5">
    <name type="scientific">Tessaracoccus flavescens</name>
    <dbReference type="NCBI Taxonomy" id="399497"/>
    <lineage>
        <taxon>Bacteria</taxon>
        <taxon>Bacillati</taxon>
        <taxon>Actinomycetota</taxon>
        <taxon>Actinomycetes</taxon>
        <taxon>Propionibacteriales</taxon>
        <taxon>Propionibacteriaceae</taxon>
        <taxon>Tessaracoccus</taxon>
    </lineage>
</organism>
<dbReference type="Proteomes" id="UP000712713">
    <property type="component" value="Unassembled WGS sequence"/>
</dbReference>
<feature type="signal peptide" evidence="2">
    <location>
        <begin position="1"/>
        <end position="26"/>
    </location>
</feature>
<evidence type="ECO:0000256" key="2">
    <source>
        <dbReference type="SAM" id="SignalP"/>
    </source>
</evidence>
<dbReference type="InterPro" id="IPR051056">
    <property type="entry name" value="Glycosyl_Hydrolase_73"/>
</dbReference>
<accession>A0A921EN42</accession>
<dbReference type="SUPFAM" id="SSF47090">
    <property type="entry name" value="PGBD-like"/>
    <property type="match status" value="3"/>
</dbReference>
<protein>
    <submittedName>
        <fullName evidence="4">Peptidoglycan-binding protein</fullName>
    </submittedName>
</protein>
<dbReference type="PANTHER" id="PTHR33308:SF9">
    <property type="entry name" value="PEPTIDOGLYCAN HYDROLASE FLGJ"/>
    <property type="match status" value="1"/>
</dbReference>
<name>A0A921EN42_9ACTN</name>
<gene>
    <name evidence="4" type="ORF">K8V15_01195</name>
</gene>
<feature type="domain" description="Mannosyl-glycoprotein endo-beta-N-acetylglucosamidase-like" evidence="3">
    <location>
        <begin position="21"/>
        <end position="190"/>
    </location>
</feature>
<dbReference type="AlphaFoldDB" id="A0A921EN42"/>
<proteinExistence type="predicted"/>